<dbReference type="EMBL" id="KY382358">
    <property type="protein sequence ID" value="ASC55574.2"/>
    <property type="molecule type" value="Genomic_DNA"/>
</dbReference>
<dbReference type="Proteomes" id="UP000202998">
    <property type="component" value="Segment"/>
</dbReference>
<name>A0A1Z3GCU0_9POXV</name>
<reference evidence="5 6" key="1">
    <citation type="journal article" date="2017" name="Sci. Rep.">
        <title>Recovery of the first full-length genome sequence of a parapoxvirus directly from a clinical sample.</title>
        <authorList>
            <person name="Gunther T."/>
            <person name="Haas L."/>
            <person name="Alawi M."/>
            <person name="Wohlsein P."/>
            <person name="Marks J."/>
            <person name="Grundhoff A."/>
            <person name="Becher P."/>
            <person name="Fischer N."/>
        </authorList>
    </citation>
    <scope>NUCLEOTIDE SEQUENCE [LARGE SCALE GENOMIC DNA]</scope>
    <source>
        <strain evidence="5">AFK76s1</strain>
    </source>
</reference>
<comment type="subcellular location">
    <subcellularLocation>
        <location evidence="1">Virion</location>
    </subcellularLocation>
</comment>
<dbReference type="Pfam" id="PF04580">
    <property type="entry name" value="Pox_D3"/>
    <property type="match status" value="1"/>
</dbReference>
<dbReference type="InterPro" id="IPR007660">
    <property type="entry name" value="Poxvirus_D3"/>
</dbReference>
<protein>
    <submittedName>
        <fullName evidence="5">Virion protein-like protein</fullName>
    </submittedName>
</protein>
<proteinExistence type="predicted"/>
<evidence type="ECO:0000256" key="4">
    <source>
        <dbReference type="SAM" id="MobiDB-lite"/>
    </source>
</evidence>
<feature type="region of interest" description="Disordered" evidence="4">
    <location>
        <begin position="1"/>
        <end position="20"/>
    </location>
</feature>
<evidence type="ECO:0000256" key="1">
    <source>
        <dbReference type="ARBA" id="ARBA00004328"/>
    </source>
</evidence>
<gene>
    <name evidence="5" type="ORF">SePPVgORF057</name>
</gene>
<dbReference type="GO" id="GO:0044423">
    <property type="term" value="C:virion component"/>
    <property type="evidence" value="ECO:0007669"/>
    <property type="project" value="UniProtKB-KW"/>
</dbReference>
<evidence type="ECO:0000313" key="5">
    <source>
        <dbReference type="EMBL" id="ASC55574.2"/>
    </source>
</evidence>
<accession>A0A1Z3GCU0</accession>
<evidence type="ECO:0000256" key="3">
    <source>
        <dbReference type="ARBA" id="ARBA00024939"/>
    </source>
</evidence>
<keyword evidence="6" id="KW-1185">Reference proteome</keyword>
<sequence length="351" mass="36394">MSSVSHSTVSCASISEPSSSGELGVVRSVSVSAGGSGSMESAISRLGNSARIILFLCPNTAFTACSAVRLSSRSAHSNLCTFAGAPRWSRSTRTCRHLASASPTRSAAGAPATKLFSACKSPAMETARESIYYCEGTYVVPATAGATVVLLGGSWRAAVSGPPNKRAFVAEFRLCKKAHHSPLVAELIASGFRSATGAWASVADFEAAGRPCAWMREACEDGVRVHVPEDGAVALAWLDNGHSNAPLCACVVARSSNAEAPVGAMLRDAAFDSECSGALLLAALGAPAVGKRCAVLVTPPGAPHFTRLCANRDRLRAFALGWFGAQLSALPAENEKVFSAFDKARSQLDDR</sequence>
<evidence type="ECO:0000256" key="2">
    <source>
        <dbReference type="ARBA" id="ARBA00022844"/>
    </source>
</evidence>
<organism evidence="5 6">
    <name type="scientific">Seal parapoxvirus</name>
    <dbReference type="NCBI Taxonomy" id="187984"/>
    <lineage>
        <taxon>Viruses</taxon>
        <taxon>Varidnaviria</taxon>
        <taxon>Bamfordvirae</taxon>
        <taxon>Nucleocytoviricota</taxon>
        <taxon>Pokkesviricetes</taxon>
        <taxon>Chitovirales</taxon>
        <taxon>Poxviridae</taxon>
        <taxon>Chordopoxvirinae</taxon>
        <taxon>Parapoxvirus</taxon>
        <taxon>Parapoxvirus sealpox</taxon>
        <taxon>Grey sealpox virus</taxon>
    </lineage>
</organism>
<feature type="compositionally biased region" description="Low complexity" evidence="4">
    <location>
        <begin position="1"/>
        <end position="15"/>
    </location>
</feature>
<evidence type="ECO:0000313" key="6">
    <source>
        <dbReference type="Proteomes" id="UP000202998"/>
    </source>
</evidence>
<comment type="function">
    <text evidence="3">Late protein which is part of a large complex required for early virion morphogenesis. This complex participates in the formation of virosomes and the incorporation of virosomal contents into nascent immature virions.</text>
</comment>
<dbReference type="OrthoDB" id="8250at10239"/>
<keyword evidence="2" id="KW-0946">Virion</keyword>